<reference evidence="2" key="1">
    <citation type="submission" date="2010-05" db="EMBL/GenBank/DDBJ databases">
        <title>The Genome Sequence of Magnaporthe poae strain ATCC 64411.</title>
        <authorList>
            <consortium name="The Broad Institute Genome Sequencing Platform"/>
            <consortium name="Broad Institute Genome Sequencing Center for Infectious Disease"/>
            <person name="Ma L.-J."/>
            <person name="Dead R."/>
            <person name="Young S."/>
            <person name="Zeng Q."/>
            <person name="Koehrsen M."/>
            <person name="Alvarado L."/>
            <person name="Berlin A."/>
            <person name="Chapman S.B."/>
            <person name="Chen Z."/>
            <person name="Freedman E."/>
            <person name="Gellesch M."/>
            <person name="Goldberg J."/>
            <person name="Griggs A."/>
            <person name="Gujja S."/>
            <person name="Heilman E.R."/>
            <person name="Heiman D."/>
            <person name="Hepburn T."/>
            <person name="Howarth C."/>
            <person name="Jen D."/>
            <person name="Larson L."/>
            <person name="Mehta T."/>
            <person name="Neiman D."/>
            <person name="Pearson M."/>
            <person name="Roberts A."/>
            <person name="Saif S."/>
            <person name="Shea T."/>
            <person name="Shenoy N."/>
            <person name="Sisk P."/>
            <person name="Stolte C."/>
            <person name="Sykes S."/>
            <person name="Walk T."/>
            <person name="White J."/>
            <person name="Yandava C."/>
            <person name="Haas B."/>
            <person name="Nusbaum C."/>
            <person name="Birren B."/>
        </authorList>
    </citation>
    <scope>NUCLEOTIDE SEQUENCE</scope>
    <source>
        <strain evidence="2">ATCC 64411</strain>
    </source>
</reference>
<evidence type="ECO:0000313" key="3">
    <source>
        <dbReference type="EnsemblFungi" id="MAPG_09145T0"/>
    </source>
</evidence>
<reference evidence="4" key="2">
    <citation type="submission" date="2010-05" db="EMBL/GenBank/DDBJ databases">
        <title>The genome sequence of Magnaporthe poae strain ATCC 64411.</title>
        <authorList>
            <person name="Ma L.-J."/>
            <person name="Dead R."/>
            <person name="Young S."/>
            <person name="Zeng Q."/>
            <person name="Koehrsen M."/>
            <person name="Alvarado L."/>
            <person name="Berlin A."/>
            <person name="Chapman S.B."/>
            <person name="Chen Z."/>
            <person name="Freedman E."/>
            <person name="Gellesch M."/>
            <person name="Goldberg J."/>
            <person name="Griggs A."/>
            <person name="Gujja S."/>
            <person name="Heilman E.R."/>
            <person name="Heiman D."/>
            <person name="Hepburn T."/>
            <person name="Howarth C."/>
            <person name="Jen D."/>
            <person name="Larson L."/>
            <person name="Mehta T."/>
            <person name="Neiman D."/>
            <person name="Pearson M."/>
            <person name="Roberts A."/>
            <person name="Saif S."/>
            <person name="Shea T."/>
            <person name="Shenoy N."/>
            <person name="Sisk P."/>
            <person name="Stolte C."/>
            <person name="Sykes S."/>
            <person name="Walk T."/>
            <person name="White J."/>
            <person name="Yandava C."/>
            <person name="Haas B."/>
            <person name="Nusbaum C."/>
            <person name="Birren B."/>
        </authorList>
    </citation>
    <scope>NUCLEOTIDE SEQUENCE [LARGE SCALE GENOMIC DNA]</scope>
    <source>
        <strain evidence="4">ATCC 64411 / 73-15</strain>
    </source>
</reference>
<dbReference type="EnsemblFungi" id="MAPG_09145T0">
    <property type="protein sequence ID" value="MAPG_09145T0"/>
    <property type="gene ID" value="MAPG_09145"/>
</dbReference>
<protein>
    <recommendedName>
        <fullName evidence="1">Heterokaryon incompatibility domain-containing protein</fullName>
    </recommendedName>
</protein>
<dbReference type="InterPro" id="IPR010730">
    <property type="entry name" value="HET"/>
</dbReference>
<dbReference type="eggNOG" id="ENOG502SNSS">
    <property type="taxonomic scope" value="Eukaryota"/>
</dbReference>
<reference evidence="3" key="4">
    <citation type="journal article" date="2015" name="G3 (Bethesda)">
        <title>Genome sequences of three phytopathogenic species of the Magnaporthaceae family of fungi.</title>
        <authorList>
            <person name="Okagaki L.H."/>
            <person name="Nunes C.C."/>
            <person name="Sailsbery J."/>
            <person name="Clay B."/>
            <person name="Brown D."/>
            <person name="John T."/>
            <person name="Oh Y."/>
            <person name="Young N."/>
            <person name="Fitzgerald M."/>
            <person name="Haas B.J."/>
            <person name="Zeng Q."/>
            <person name="Young S."/>
            <person name="Adiconis X."/>
            <person name="Fan L."/>
            <person name="Levin J.Z."/>
            <person name="Mitchell T.K."/>
            <person name="Okubara P.A."/>
            <person name="Farman M.L."/>
            <person name="Kohn L.M."/>
            <person name="Birren B."/>
            <person name="Ma L.-J."/>
            <person name="Dean R.A."/>
        </authorList>
    </citation>
    <scope>NUCLEOTIDE SEQUENCE</scope>
    <source>
        <strain evidence="3">ATCC 64411 / 73-15</strain>
    </source>
</reference>
<dbReference type="OMA" id="NECEATH"/>
<dbReference type="VEuPathDB" id="FungiDB:MAPG_09145"/>
<sequence>MTLSHRWGGLTPVRLLQENYSDFRKGIAFDELPKTFRDAVEVTRRLGVSFLWIDSLCIIQDSVEDWARESSKMHRVYRNSYLNLAAGASPNSMGGLFYPRSLSGVPCRLPVGSDAQERMAISYYESEYSTRDSLILFTRGWVVQERLLAPRLLIFGQDAVHWDCSELESSEIFPGSQPRIESWEQQESHRFWQGLQTKAEPELLRIWARLVEAYSPKKLTNPTDKFVAIAGLAEDLGRIWGGEDYFAGMWAYRLRSALLWLADPPSTRRTRNIAPSWSWASLEGGVQMTIPEWCEGLVEILGVDSNPASSSQPFGSVTGGTIRLRGPLVKATLVRISPNAWDIDFLPDQQQKKEMAEVLDDPTISRKLVTTVRWDEEDMRDMARSVDVYFAPFEAGLNPRGVLQVRGLLLLPVYQQTGQFRRIGAFEVTESWQEGGEGEEEE</sequence>
<dbReference type="PANTHER" id="PTHR33112:SF10">
    <property type="entry name" value="TOL"/>
    <property type="match status" value="1"/>
</dbReference>
<dbReference type="Proteomes" id="UP000011715">
    <property type="component" value="Unassembled WGS sequence"/>
</dbReference>
<reference evidence="3" key="5">
    <citation type="submission" date="2015-06" db="UniProtKB">
        <authorList>
            <consortium name="EnsemblFungi"/>
        </authorList>
    </citation>
    <scope>IDENTIFICATION</scope>
    <source>
        <strain evidence="3">ATCC 64411</strain>
    </source>
</reference>
<evidence type="ECO:0000313" key="2">
    <source>
        <dbReference type="EMBL" id="KLU90181.1"/>
    </source>
</evidence>
<name>A0A0C4E966_MAGP6</name>
<keyword evidence="4" id="KW-1185">Reference proteome</keyword>
<dbReference type="OrthoDB" id="5347061at2759"/>
<reference evidence="2" key="3">
    <citation type="submission" date="2011-03" db="EMBL/GenBank/DDBJ databases">
        <title>Annotation of Magnaporthe poae ATCC 64411.</title>
        <authorList>
            <person name="Ma L.-J."/>
            <person name="Dead R."/>
            <person name="Young S.K."/>
            <person name="Zeng Q."/>
            <person name="Gargeya S."/>
            <person name="Fitzgerald M."/>
            <person name="Haas B."/>
            <person name="Abouelleil A."/>
            <person name="Alvarado L."/>
            <person name="Arachchi H.M."/>
            <person name="Berlin A."/>
            <person name="Brown A."/>
            <person name="Chapman S.B."/>
            <person name="Chen Z."/>
            <person name="Dunbar C."/>
            <person name="Freedman E."/>
            <person name="Gearin G."/>
            <person name="Gellesch M."/>
            <person name="Goldberg J."/>
            <person name="Griggs A."/>
            <person name="Gujja S."/>
            <person name="Heiman D."/>
            <person name="Howarth C."/>
            <person name="Larson L."/>
            <person name="Lui A."/>
            <person name="MacDonald P.J.P."/>
            <person name="Mehta T."/>
            <person name="Montmayeur A."/>
            <person name="Murphy C."/>
            <person name="Neiman D."/>
            <person name="Pearson M."/>
            <person name="Priest M."/>
            <person name="Roberts A."/>
            <person name="Saif S."/>
            <person name="Shea T."/>
            <person name="Shenoy N."/>
            <person name="Sisk P."/>
            <person name="Stolte C."/>
            <person name="Sykes S."/>
            <person name="Yandava C."/>
            <person name="Wortman J."/>
            <person name="Nusbaum C."/>
            <person name="Birren B."/>
        </authorList>
    </citation>
    <scope>NUCLEOTIDE SEQUENCE</scope>
    <source>
        <strain evidence="2">ATCC 64411</strain>
    </source>
</reference>
<feature type="domain" description="Heterokaryon incompatibility" evidence="1">
    <location>
        <begin position="2"/>
        <end position="145"/>
    </location>
</feature>
<proteinExistence type="predicted"/>
<dbReference type="STRING" id="644358.A0A0C4E966"/>
<organism evidence="3 4">
    <name type="scientific">Magnaporthiopsis poae (strain ATCC 64411 / 73-15)</name>
    <name type="common">Kentucky bluegrass fungus</name>
    <name type="synonym">Magnaporthe poae</name>
    <dbReference type="NCBI Taxonomy" id="644358"/>
    <lineage>
        <taxon>Eukaryota</taxon>
        <taxon>Fungi</taxon>
        <taxon>Dikarya</taxon>
        <taxon>Ascomycota</taxon>
        <taxon>Pezizomycotina</taxon>
        <taxon>Sordariomycetes</taxon>
        <taxon>Sordariomycetidae</taxon>
        <taxon>Magnaporthales</taxon>
        <taxon>Magnaporthaceae</taxon>
        <taxon>Magnaporthiopsis</taxon>
    </lineage>
</organism>
<gene>
    <name evidence="2" type="ORF">MAPG_09145</name>
</gene>
<dbReference type="AlphaFoldDB" id="A0A0C4E966"/>
<evidence type="ECO:0000313" key="4">
    <source>
        <dbReference type="Proteomes" id="UP000011715"/>
    </source>
</evidence>
<evidence type="ECO:0000259" key="1">
    <source>
        <dbReference type="Pfam" id="PF06985"/>
    </source>
</evidence>
<dbReference type="EMBL" id="ADBL01002244">
    <property type="status" value="NOT_ANNOTATED_CDS"/>
    <property type="molecule type" value="Genomic_DNA"/>
</dbReference>
<dbReference type="Pfam" id="PF06985">
    <property type="entry name" value="HET"/>
    <property type="match status" value="1"/>
</dbReference>
<accession>A0A0C4E966</accession>
<dbReference type="EMBL" id="GL876974">
    <property type="protein sequence ID" value="KLU90181.1"/>
    <property type="molecule type" value="Genomic_DNA"/>
</dbReference>
<dbReference type="PANTHER" id="PTHR33112">
    <property type="entry name" value="DOMAIN PROTEIN, PUTATIVE-RELATED"/>
    <property type="match status" value="1"/>
</dbReference>